<dbReference type="GO" id="GO:0008784">
    <property type="term" value="F:alanine racemase activity"/>
    <property type="evidence" value="ECO:0007669"/>
    <property type="project" value="UniProtKB-UniRule"/>
</dbReference>
<dbReference type="OrthoDB" id="9801978at2"/>
<evidence type="ECO:0000256" key="3">
    <source>
        <dbReference type="ARBA" id="ARBA00022898"/>
    </source>
</evidence>
<dbReference type="AlphaFoldDB" id="A0A386HKW6"/>
<dbReference type="Gene3D" id="3.40.1190.10">
    <property type="entry name" value="Mur-like, catalytic domain"/>
    <property type="match status" value="1"/>
</dbReference>
<evidence type="ECO:0000259" key="8">
    <source>
        <dbReference type="SMART" id="SM01005"/>
    </source>
</evidence>
<dbReference type="RefSeq" id="WP_119984165.1">
    <property type="nucleotide sequence ID" value="NZ_CP032489.1"/>
</dbReference>
<name>A0A386HKW6_9BACT</name>
<dbReference type="InterPro" id="IPR011079">
    <property type="entry name" value="Ala_racemase_C"/>
</dbReference>
<dbReference type="Pfam" id="PF00842">
    <property type="entry name" value="Ala_racemase_C"/>
    <property type="match status" value="1"/>
</dbReference>
<dbReference type="InterPro" id="IPR001608">
    <property type="entry name" value="Ala_racemase_N"/>
</dbReference>
<dbReference type="SUPFAM" id="SSF51419">
    <property type="entry name" value="PLP-binding barrel"/>
    <property type="match status" value="1"/>
</dbReference>
<dbReference type="EMBL" id="CP032489">
    <property type="protein sequence ID" value="AYD46292.1"/>
    <property type="molecule type" value="Genomic_DNA"/>
</dbReference>
<dbReference type="GO" id="GO:0016881">
    <property type="term" value="F:acid-amino acid ligase activity"/>
    <property type="evidence" value="ECO:0007669"/>
    <property type="project" value="InterPro"/>
</dbReference>
<evidence type="ECO:0000256" key="5">
    <source>
        <dbReference type="HAMAP-Rule" id="MF_01201"/>
    </source>
</evidence>
<feature type="active site" description="Proton acceptor; specific for D-alanine" evidence="5">
    <location>
        <position position="485"/>
    </location>
</feature>
<feature type="modified residue" description="N6-(pyridoxal phosphate)lysine" evidence="5 6">
    <location>
        <position position="485"/>
    </location>
</feature>
<evidence type="ECO:0000256" key="7">
    <source>
        <dbReference type="PIRSR" id="PIRSR600821-52"/>
    </source>
</evidence>
<evidence type="ECO:0000256" key="6">
    <source>
        <dbReference type="PIRSR" id="PIRSR600821-50"/>
    </source>
</evidence>
<dbReference type="InterPro" id="IPR009006">
    <property type="entry name" value="Ala_racemase/Decarboxylase_C"/>
</dbReference>
<proteinExistence type="inferred from homology"/>
<dbReference type="SMART" id="SM01005">
    <property type="entry name" value="Ala_racemase_C"/>
    <property type="match status" value="1"/>
</dbReference>
<dbReference type="EC" id="5.1.1.1" evidence="5"/>
<evidence type="ECO:0000256" key="4">
    <source>
        <dbReference type="ARBA" id="ARBA00023235"/>
    </source>
</evidence>
<dbReference type="GO" id="GO:0005829">
    <property type="term" value="C:cytosol"/>
    <property type="evidence" value="ECO:0007669"/>
    <property type="project" value="TreeGrafter"/>
</dbReference>
<dbReference type="Gene3D" id="3.40.1390.10">
    <property type="entry name" value="MurE/MurF, N-terminal domain"/>
    <property type="match status" value="1"/>
</dbReference>
<evidence type="ECO:0000313" key="9">
    <source>
        <dbReference type="EMBL" id="AYD46292.1"/>
    </source>
</evidence>
<dbReference type="Gene3D" id="3.20.20.10">
    <property type="entry name" value="Alanine racemase"/>
    <property type="match status" value="1"/>
</dbReference>
<dbReference type="InterPro" id="IPR035911">
    <property type="entry name" value="MurE/MurF_N"/>
</dbReference>
<dbReference type="PANTHER" id="PTHR30511:SF0">
    <property type="entry name" value="ALANINE RACEMASE, CATABOLIC-RELATED"/>
    <property type="match status" value="1"/>
</dbReference>
<dbReference type="InterPro" id="IPR000821">
    <property type="entry name" value="Ala_racemase"/>
</dbReference>
<sequence>MYTINRIASIVDASSVLANKEAAIEYLITDSRKVTFAASSLFFTLKTEHRNALVFLDDLYQQGVRNFVVQEEIDFSKYKDANFLVVKNSLKALQKLAQFHRLQFHYPVMGITGSNGKTIVKEWLNFLLSDSYKIVRSPRSYNSQIGVPLSIWQMNAENDLGIFEAGISERNEMDALRKIIQPTIGILTNIGDAHDKGFESRKQKLQEKLRLFQHSKIVFANADDENIKASIGEVLNTDIFSFGKNKNATLHITAVKKEQNKTVIEGVFENNTLHITIPFLDEASVQNALICWAVALYFKVSESVIMEKMAQLPAIDMRLQVLPAINGCTVINDSYSLDIDSLSVGLDLLNQQLLSKTVILSDVHEAEERTYIQILDILHHKKISRLIAIGKFWESLKPFMGSKIPIIETYNSTFDFVQQFHAGQFKNESILLKGARLFRFEDILNLLVEKVHQTRLEINLSNIVHNFKTYKKRLQPSTKMMAMVKAFAYGSGSVEIASILQYHKIDYLAVAYADEGVELRNAGINLPIMVMNIDEYGFEAMLQHNLEPEIYSFKILKEFTVFVQKQAVAQYPVHLKLDTGMHRLGFEEGEIDRLMDELKVNKSLVIKSVFSHLSSSEDAADDNFTILQAEIFRRCCDKIQNVVHYNFIRHLANSAGIARHPDLQFDMVRLGIGLYGVDTTDKGLALKNVATLKSTIAQIKHLQPNETVGYNRMGKISQPTTTATIRIGYADGYSRKLSNGVGFVLINNHQAPVIGNVCMDMTMVDITHIDNVNEGDEVEVFGVDLPVENIAKWSDTNVYEIFTSVGQRVKRVYVEE</sequence>
<dbReference type="Pfam" id="PF08245">
    <property type="entry name" value="Mur_ligase_M"/>
    <property type="match status" value="1"/>
</dbReference>
<comment type="pathway">
    <text evidence="5">Amino-acid biosynthesis; D-alanine biosynthesis; D-alanine from L-alanine: step 1/1.</text>
</comment>
<feature type="binding site" evidence="5 7">
    <location>
        <position position="583"/>
    </location>
    <ligand>
        <name>substrate</name>
    </ligand>
</feature>
<evidence type="ECO:0000256" key="2">
    <source>
        <dbReference type="ARBA" id="ARBA00001933"/>
    </source>
</evidence>
<dbReference type="CDD" id="cd00430">
    <property type="entry name" value="PLPDE_III_AR"/>
    <property type="match status" value="1"/>
</dbReference>
<dbReference type="HAMAP" id="MF_01201">
    <property type="entry name" value="Ala_racemase"/>
    <property type="match status" value="1"/>
</dbReference>
<comment type="function">
    <text evidence="5">Catalyzes the interconversion of L-alanine and D-alanine. May also act on other amino acids.</text>
</comment>
<dbReference type="Gene3D" id="2.40.37.10">
    <property type="entry name" value="Lyase, Ornithine Decarboxylase, Chain A, domain 1"/>
    <property type="match status" value="1"/>
</dbReference>
<dbReference type="SUPFAM" id="SSF53244">
    <property type="entry name" value="MurD-like peptide ligases, peptide-binding domain"/>
    <property type="match status" value="1"/>
</dbReference>
<evidence type="ECO:0000256" key="1">
    <source>
        <dbReference type="ARBA" id="ARBA00000316"/>
    </source>
</evidence>
<keyword evidence="3 5" id="KW-0663">Pyridoxal phosphate</keyword>
<dbReference type="InterPro" id="IPR036615">
    <property type="entry name" value="Mur_ligase_C_dom_sf"/>
</dbReference>
<evidence type="ECO:0000313" key="10">
    <source>
        <dbReference type="Proteomes" id="UP000266118"/>
    </source>
</evidence>
<dbReference type="Gene3D" id="3.90.190.20">
    <property type="entry name" value="Mur ligase, C-terminal domain"/>
    <property type="match status" value="1"/>
</dbReference>
<dbReference type="SUPFAM" id="SSF63418">
    <property type="entry name" value="MurE/MurF N-terminal domain"/>
    <property type="match status" value="1"/>
</dbReference>
<comment type="catalytic activity">
    <reaction evidence="1 5">
        <text>L-alanine = D-alanine</text>
        <dbReference type="Rhea" id="RHEA:20249"/>
        <dbReference type="ChEBI" id="CHEBI:57416"/>
        <dbReference type="ChEBI" id="CHEBI:57972"/>
        <dbReference type="EC" id="5.1.1.1"/>
    </reaction>
</comment>
<dbReference type="UniPathway" id="UPA00042">
    <property type="reaction ID" value="UER00497"/>
</dbReference>
<feature type="binding site" evidence="5 7">
    <location>
        <position position="759"/>
    </location>
    <ligand>
        <name>substrate</name>
    </ligand>
</feature>
<dbReference type="KEGG" id="ark:D6B99_00845"/>
<dbReference type="PRINTS" id="PR00992">
    <property type="entry name" value="ALARACEMASE"/>
</dbReference>
<dbReference type="GO" id="GO:0030170">
    <property type="term" value="F:pyridoxal phosphate binding"/>
    <property type="evidence" value="ECO:0007669"/>
    <property type="project" value="UniProtKB-UniRule"/>
</dbReference>
<dbReference type="NCBIfam" id="TIGR00492">
    <property type="entry name" value="alr"/>
    <property type="match status" value="1"/>
</dbReference>
<dbReference type="GO" id="GO:0030632">
    <property type="term" value="P:D-alanine biosynthetic process"/>
    <property type="evidence" value="ECO:0007669"/>
    <property type="project" value="UniProtKB-UniRule"/>
</dbReference>
<keyword evidence="10" id="KW-1185">Reference proteome</keyword>
<keyword evidence="9" id="KW-0436">Ligase</keyword>
<protein>
    <recommendedName>
        <fullName evidence="5">Alanine racemase</fullName>
        <ecNumber evidence="5">5.1.1.1</ecNumber>
    </recommendedName>
</protein>
<dbReference type="FunFam" id="3.20.20.10:FF:000002">
    <property type="entry name" value="Alanine racemase"/>
    <property type="match status" value="1"/>
</dbReference>
<dbReference type="InterPro" id="IPR013221">
    <property type="entry name" value="Mur_ligase_cen"/>
</dbReference>
<dbReference type="InterPro" id="IPR029066">
    <property type="entry name" value="PLP-binding_barrel"/>
</dbReference>
<keyword evidence="4 5" id="KW-0413">Isomerase</keyword>
<dbReference type="Proteomes" id="UP000266118">
    <property type="component" value="Chromosome"/>
</dbReference>
<reference evidence="9 10" key="1">
    <citation type="submission" date="2018-09" db="EMBL/GenBank/DDBJ databases">
        <title>Arachidicoccus sp. nov., a bacterium isolated from soil.</title>
        <authorList>
            <person name="Weon H.-Y."/>
            <person name="Kwon S.-W."/>
            <person name="Lee S.A."/>
        </authorList>
    </citation>
    <scope>NUCLEOTIDE SEQUENCE [LARGE SCALE GENOMIC DNA]</scope>
    <source>
        <strain evidence="9 10">KIS59-12</strain>
    </source>
</reference>
<accession>A0A386HKW6</accession>
<comment type="similarity">
    <text evidence="5">Belongs to the alanine racemase family.</text>
</comment>
<comment type="cofactor">
    <cofactor evidence="2 5 6">
        <name>pyridoxal 5'-phosphate</name>
        <dbReference type="ChEBI" id="CHEBI:597326"/>
    </cofactor>
</comment>
<gene>
    <name evidence="9" type="ORF">D6B99_00845</name>
</gene>
<dbReference type="SUPFAM" id="SSF50621">
    <property type="entry name" value="Alanine racemase C-terminal domain-like"/>
    <property type="match status" value="1"/>
</dbReference>
<dbReference type="InterPro" id="IPR036565">
    <property type="entry name" value="Mur-like_cat_sf"/>
</dbReference>
<feature type="active site" description="Proton acceptor; specific for L-alanine" evidence="5">
    <location>
        <position position="710"/>
    </location>
</feature>
<dbReference type="PANTHER" id="PTHR30511">
    <property type="entry name" value="ALANINE RACEMASE"/>
    <property type="match status" value="1"/>
</dbReference>
<organism evidence="9 10">
    <name type="scientific">Arachidicoccus soli</name>
    <dbReference type="NCBI Taxonomy" id="2341117"/>
    <lineage>
        <taxon>Bacteria</taxon>
        <taxon>Pseudomonadati</taxon>
        <taxon>Bacteroidota</taxon>
        <taxon>Chitinophagia</taxon>
        <taxon>Chitinophagales</taxon>
        <taxon>Chitinophagaceae</taxon>
        <taxon>Arachidicoccus</taxon>
    </lineage>
</organism>
<feature type="domain" description="Alanine racemase C-terminal" evidence="8">
    <location>
        <begin position="689"/>
        <end position="814"/>
    </location>
</feature>
<dbReference type="Pfam" id="PF01168">
    <property type="entry name" value="Ala_racemase_N"/>
    <property type="match status" value="1"/>
</dbReference>
<dbReference type="GO" id="GO:0005524">
    <property type="term" value="F:ATP binding"/>
    <property type="evidence" value="ECO:0007669"/>
    <property type="project" value="InterPro"/>
</dbReference>
<dbReference type="NCBIfam" id="NF008897">
    <property type="entry name" value="PRK11930.1"/>
    <property type="match status" value="1"/>
</dbReference>
<dbReference type="SUPFAM" id="SSF53623">
    <property type="entry name" value="MurD-like peptide ligases, catalytic domain"/>
    <property type="match status" value="1"/>
</dbReference>